<keyword evidence="2" id="KW-1185">Reference proteome</keyword>
<dbReference type="Proteomes" id="UP001311232">
    <property type="component" value="Unassembled WGS sequence"/>
</dbReference>
<protein>
    <submittedName>
        <fullName evidence="1">Uncharacterized protein</fullName>
    </submittedName>
</protein>
<accession>A0AAV9SCQ5</accession>
<reference evidence="1 2" key="1">
    <citation type="submission" date="2021-06" db="EMBL/GenBank/DDBJ databases">
        <authorList>
            <person name="Palmer J.M."/>
        </authorList>
    </citation>
    <scope>NUCLEOTIDE SEQUENCE [LARGE SCALE GENOMIC DNA]</scope>
    <source>
        <strain evidence="1 2">MEX-2019</strain>
        <tissue evidence="1">Muscle</tissue>
    </source>
</reference>
<evidence type="ECO:0000313" key="1">
    <source>
        <dbReference type="EMBL" id="KAK5619046.1"/>
    </source>
</evidence>
<sequence length="91" mass="10446">MKQVFQRIPRRDMVSTKPSGTVLPVWKEDNRDRITMMFDQAEMGKPMLLGSLDISPYKSLFLFSAPHWRFVKALLTTTSYSSAPHTPSREG</sequence>
<proteinExistence type="predicted"/>
<dbReference type="EMBL" id="JAHHUM010000588">
    <property type="protein sequence ID" value="KAK5619046.1"/>
    <property type="molecule type" value="Genomic_DNA"/>
</dbReference>
<organism evidence="1 2">
    <name type="scientific">Crenichthys baileyi</name>
    <name type="common">White River springfish</name>
    <dbReference type="NCBI Taxonomy" id="28760"/>
    <lineage>
        <taxon>Eukaryota</taxon>
        <taxon>Metazoa</taxon>
        <taxon>Chordata</taxon>
        <taxon>Craniata</taxon>
        <taxon>Vertebrata</taxon>
        <taxon>Euteleostomi</taxon>
        <taxon>Actinopterygii</taxon>
        <taxon>Neopterygii</taxon>
        <taxon>Teleostei</taxon>
        <taxon>Neoteleostei</taxon>
        <taxon>Acanthomorphata</taxon>
        <taxon>Ovalentaria</taxon>
        <taxon>Atherinomorphae</taxon>
        <taxon>Cyprinodontiformes</taxon>
        <taxon>Goodeidae</taxon>
        <taxon>Crenichthys</taxon>
    </lineage>
</organism>
<dbReference type="AlphaFoldDB" id="A0AAV9SCQ5"/>
<name>A0AAV9SCQ5_9TELE</name>
<comment type="caution">
    <text evidence="1">The sequence shown here is derived from an EMBL/GenBank/DDBJ whole genome shotgun (WGS) entry which is preliminary data.</text>
</comment>
<gene>
    <name evidence="1" type="ORF">CRENBAI_001696</name>
</gene>
<evidence type="ECO:0000313" key="2">
    <source>
        <dbReference type="Proteomes" id="UP001311232"/>
    </source>
</evidence>